<accession>A0AAD4SFB1</accession>
<evidence type="ECO:0000313" key="3">
    <source>
        <dbReference type="Proteomes" id="UP001202328"/>
    </source>
</evidence>
<feature type="domain" description="RNase H type-1" evidence="1">
    <location>
        <begin position="7"/>
        <end position="58"/>
    </location>
</feature>
<proteinExistence type="predicted"/>
<name>A0AAD4SFB1_9MAGN</name>
<evidence type="ECO:0000313" key="2">
    <source>
        <dbReference type="EMBL" id="KAI3898741.1"/>
    </source>
</evidence>
<dbReference type="Proteomes" id="UP001202328">
    <property type="component" value="Unassembled WGS sequence"/>
</dbReference>
<dbReference type="GO" id="GO:0004523">
    <property type="term" value="F:RNA-DNA hybrid ribonuclease activity"/>
    <property type="evidence" value="ECO:0007669"/>
    <property type="project" value="InterPro"/>
</dbReference>
<dbReference type="AlphaFoldDB" id="A0AAD4SFB1"/>
<dbReference type="InterPro" id="IPR044730">
    <property type="entry name" value="RNase_H-like_dom_plant"/>
</dbReference>
<dbReference type="InterPro" id="IPR002156">
    <property type="entry name" value="RNaseH_domain"/>
</dbReference>
<dbReference type="GO" id="GO:0003676">
    <property type="term" value="F:nucleic acid binding"/>
    <property type="evidence" value="ECO:0007669"/>
    <property type="project" value="InterPro"/>
</dbReference>
<dbReference type="CDD" id="cd06222">
    <property type="entry name" value="RNase_H_like"/>
    <property type="match status" value="1"/>
</dbReference>
<dbReference type="EMBL" id="JAJJMB010011819">
    <property type="protein sequence ID" value="KAI3898741.1"/>
    <property type="molecule type" value="Genomic_DNA"/>
</dbReference>
<protein>
    <recommendedName>
        <fullName evidence="1">RNase H type-1 domain-containing protein</fullName>
    </recommendedName>
</protein>
<dbReference type="SUPFAM" id="SSF53098">
    <property type="entry name" value="Ribonuclease H-like"/>
    <property type="match status" value="1"/>
</dbReference>
<keyword evidence="3" id="KW-1185">Reference proteome</keyword>
<gene>
    <name evidence="2" type="ORF">MKW98_000854</name>
</gene>
<dbReference type="Pfam" id="PF13456">
    <property type="entry name" value="RVT_3"/>
    <property type="match status" value="1"/>
</dbReference>
<comment type="caution">
    <text evidence="2">The sequence shown here is derived from an EMBL/GenBank/DDBJ whole genome shotgun (WGS) entry which is preliminary data.</text>
</comment>
<dbReference type="InterPro" id="IPR012337">
    <property type="entry name" value="RNaseH-like_sf"/>
</dbReference>
<evidence type="ECO:0000259" key="1">
    <source>
        <dbReference type="Pfam" id="PF13456"/>
    </source>
</evidence>
<organism evidence="2 3">
    <name type="scientific">Papaver atlanticum</name>
    <dbReference type="NCBI Taxonomy" id="357466"/>
    <lineage>
        <taxon>Eukaryota</taxon>
        <taxon>Viridiplantae</taxon>
        <taxon>Streptophyta</taxon>
        <taxon>Embryophyta</taxon>
        <taxon>Tracheophyta</taxon>
        <taxon>Spermatophyta</taxon>
        <taxon>Magnoliopsida</taxon>
        <taxon>Ranunculales</taxon>
        <taxon>Papaveraceae</taxon>
        <taxon>Papaveroideae</taxon>
        <taxon>Papaver</taxon>
    </lineage>
</organism>
<dbReference type="Gene3D" id="3.30.420.10">
    <property type="entry name" value="Ribonuclease H-like superfamily/Ribonuclease H"/>
    <property type="match status" value="1"/>
</dbReference>
<sequence length="146" mass="15522">MNSRFPGIAGAGVVARDANCSVLGAMCIGLRVTSNYLAELYGILVGLEWAIRWGFGRICDGDTLRLVVARQPVQPQTASGTTSGEANANTNGHVLGTVNLGDQRGDGVPDVTCPMLLIRPLKMLKLKEHVEMASCKCPFTSNVKYG</sequence>
<dbReference type="InterPro" id="IPR036397">
    <property type="entry name" value="RNaseH_sf"/>
</dbReference>
<reference evidence="2" key="1">
    <citation type="submission" date="2022-04" db="EMBL/GenBank/DDBJ databases">
        <title>A functionally conserved STORR gene fusion in Papaver species that diverged 16.8 million years ago.</title>
        <authorList>
            <person name="Catania T."/>
        </authorList>
    </citation>
    <scope>NUCLEOTIDE SEQUENCE</scope>
    <source>
        <strain evidence="2">S-188037</strain>
    </source>
</reference>